<accession>A0A5K7ZKN5</accession>
<evidence type="ECO:0000256" key="10">
    <source>
        <dbReference type="ARBA" id="ARBA00061478"/>
    </source>
</evidence>
<evidence type="ECO:0000256" key="11">
    <source>
        <dbReference type="HAMAP-Rule" id="MF_00848"/>
    </source>
</evidence>
<dbReference type="EC" id="3.6.1.-" evidence="11"/>
<evidence type="ECO:0000256" key="7">
    <source>
        <dbReference type="ARBA" id="ARBA00023125"/>
    </source>
</evidence>
<dbReference type="Pfam" id="PF12848">
    <property type="entry name" value="ABC_tran_Xtn"/>
    <property type="match status" value="1"/>
</dbReference>
<dbReference type="Proteomes" id="UP000425960">
    <property type="component" value="Chromosome"/>
</dbReference>
<dbReference type="InterPro" id="IPR032781">
    <property type="entry name" value="ABC_tran_Xtn"/>
</dbReference>
<dbReference type="Gene3D" id="1.10.287.380">
    <property type="entry name" value="Valyl-tRNA synthetase, C-terminal domain"/>
    <property type="match status" value="1"/>
</dbReference>
<proteinExistence type="inferred from homology"/>
<organism evidence="14 15">
    <name type="scientific">Desulfosarcina ovata subsp. sediminis</name>
    <dbReference type="NCBI Taxonomy" id="885957"/>
    <lineage>
        <taxon>Bacteria</taxon>
        <taxon>Pseudomonadati</taxon>
        <taxon>Thermodesulfobacteriota</taxon>
        <taxon>Desulfobacteria</taxon>
        <taxon>Desulfobacterales</taxon>
        <taxon>Desulfosarcinaceae</taxon>
        <taxon>Desulfosarcina</taxon>
    </lineage>
</organism>
<keyword evidence="2 11" id="KW-0677">Repeat</keyword>
<dbReference type="Pfam" id="PF16326">
    <property type="entry name" value="ABC_tran_CTD"/>
    <property type="match status" value="1"/>
</dbReference>
<gene>
    <name evidence="14" type="primary">uup_1</name>
    <name evidence="11" type="synonym">uup</name>
    <name evidence="14" type="ORF">DSCO28_20370</name>
</gene>
<feature type="binding site" evidence="11">
    <location>
        <begin position="36"/>
        <end position="43"/>
    </location>
    <ligand>
        <name>ATP</name>
        <dbReference type="ChEBI" id="CHEBI:30616"/>
        <label>1</label>
    </ligand>
</feature>
<dbReference type="InterPro" id="IPR003439">
    <property type="entry name" value="ABC_transporter-like_ATP-bd"/>
</dbReference>
<dbReference type="GO" id="GO:0005524">
    <property type="term" value="F:ATP binding"/>
    <property type="evidence" value="ECO:0007669"/>
    <property type="project" value="UniProtKB-UniRule"/>
</dbReference>
<dbReference type="FunFam" id="3.40.50.300:FF:000309">
    <property type="entry name" value="ABC transporter ATP-binding protein"/>
    <property type="match status" value="1"/>
</dbReference>
<feature type="region of interest" description="Disordered" evidence="12">
    <location>
        <begin position="537"/>
        <end position="560"/>
    </location>
</feature>
<evidence type="ECO:0000256" key="6">
    <source>
        <dbReference type="ARBA" id="ARBA00022840"/>
    </source>
</evidence>
<feature type="binding site" evidence="11">
    <location>
        <begin position="354"/>
        <end position="361"/>
    </location>
    <ligand>
        <name>ATP</name>
        <dbReference type="ChEBI" id="CHEBI:30616"/>
        <label>2</label>
    </ligand>
</feature>
<dbReference type="GO" id="GO:0043022">
    <property type="term" value="F:ribosome binding"/>
    <property type="evidence" value="ECO:0007669"/>
    <property type="project" value="UniProtKB-UniRule"/>
</dbReference>
<dbReference type="SUPFAM" id="SSF52540">
    <property type="entry name" value="P-loop containing nucleoside triphosphate hydrolases"/>
    <property type="match status" value="2"/>
</dbReference>
<feature type="coiled-coil region" evidence="11">
    <location>
        <begin position="595"/>
        <end position="629"/>
    </location>
</feature>
<dbReference type="GO" id="GO:0003677">
    <property type="term" value="F:DNA binding"/>
    <property type="evidence" value="ECO:0007669"/>
    <property type="project" value="UniProtKB-UniRule"/>
</dbReference>
<feature type="compositionally biased region" description="Low complexity" evidence="12">
    <location>
        <begin position="537"/>
        <end position="548"/>
    </location>
</feature>
<evidence type="ECO:0000256" key="5">
    <source>
        <dbReference type="ARBA" id="ARBA00022801"/>
    </source>
</evidence>
<dbReference type="PANTHER" id="PTHR42855:SF1">
    <property type="entry name" value="ABC TRANSPORTER DOMAIN-CONTAINING PROTEIN"/>
    <property type="match status" value="1"/>
</dbReference>
<dbReference type="KEGG" id="dov:DSCO28_20370"/>
<keyword evidence="8 11" id="KW-0234">DNA repair</keyword>
<dbReference type="InterPro" id="IPR027417">
    <property type="entry name" value="P-loop_NTPase"/>
</dbReference>
<dbReference type="PROSITE" id="PS50893">
    <property type="entry name" value="ABC_TRANSPORTER_2"/>
    <property type="match status" value="2"/>
</dbReference>
<dbReference type="InterPro" id="IPR017871">
    <property type="entry name" value="ABC_transporter-like_CS"/>
</dbReference>
<evidence type="ECO:0000256" key="9">
    <source>
        <dbReference type="ARBA" id="ARBA00049360"/>
    </source>
</evidence>
<evidence type="ECO:0000256" key="8">
    <source>
        <dbReference type="ARBA" id="ARBA00023204"/>
    </source>
</evidence>
<evidence type="ECO:0000259" key="13">
    <source>
        <dbReference type="PROSITE" id="PS50893"/>
    </source>
</evidence>
<dbReference type="HAMAP" id="MF_00848">
    <property type="entry name" value="Uup"/>
    <property type="match status" value="1"/>
</dbReference>
<evidence type="ECO:0000256" key="12">
    <source>
        <dbReference type="SAM" id="MobiDB-lite"/>
    </source>
</evidence>
<comment type="function">
    <text evidence="11">Probably plays a role in ribosome assembly or function. May be involved in resolution of branched DNA intermediates that result from template switching in postreplication gaps. Binds DNA and has ATPase activity.</text>
</comment>
<keyword evidence="6 11" id="KW-0067">ATP-binding</keyword>
<evidence type="ECO:0000256" key="1">
    <source>
        <dbReference type="ARBA" id="ARBA00022490"/>
    </source>
</evidence>
<feature type="domain" description="ABC transporter" evidence="13">
    <location>
        <begin position="4"/>
        <end position="255"/>
    </location>
</feature>
<comment type="subcellular location">
    <subcellularLocation>
        <location evidence="11">Cytoplasm</location>
    </subcellularLocation>
    <text evidence="11">Associates with ribosomes.</text>
</comment>
<dbReference type="Pfam" id="PF00005">
    <property type="entry name" value="ABC_tran"/>
    <property type="match status" value="2"/>
</dbReference>
<dbReference type="GO" id="GO:0006281">
    <property type="term" value="P:DNA repair"/>
    <property type="evidence" value="ECO:0007669"/>
    <property type="project" value="UniProtKB-KW"/>
</dbReference>
<dbReference type="InterPro" id="IPR037118">
    <property type="entry name" value="Val-tRNA_synth_C_sf"/>
</dbReference>
<reference evidence="14 15" key="1">
    <citation type="submission" date="2019-11" db="EMBL/GenBank/DDBJ databases">
        <title>Comparative genomics of hydrocarbon-degrading Desulfosarcina strains.</title>
        <authorList>
            <person name="Watanabe M."/>
            <person name="Kojima H."/>
            <person name="Fukui M."/>
        </authorList>
    </citation>
    <scope>NUCLEOTIDE SEQUENCE [LARGE SCALE GENOMIC DNA]</scope>
    <source>
        <strain evidence="14 15">28bB2T</strain>
    </source>
</reference>
<dbReference type="SMART" id="SM00382">
    <property type="entry name" value="AAA"/>
    <property type="match status" value="2"/>
</dbReference>
<evidence type="ECO:0000313" key="15">
    <source>
        <dbReference type="Proteomes" id="UP000425960"/>
    </source>
</evidence>
<evidence type="ECO:0000256" key="2">
    <source>
        <dbReference type="ARBA" id="ARBA00022737"/>
    </source>
</evidence>
<dbReference type="InterPro" id="IPR003593">
    <property type="entry name" value="AAA+_ATPase"/>
</dbReference>
<dbReference type="AlphaFoldDB" id="A0A5K7ZKN5"/>
<comment type="similarity">
    <text evidence="10 11">Belongs to the ABC transporter superfamily. ABCF family. Uup subfamily.</text>
</comment>
<evidence type="ECO:0000313" key="14">
    <source>
        <dbReference type="EMBL" id="BBO81471.1"/>
    </source>
</evidence>
<name>A0A5K7ZKN5_9BACT</name>
<keyword evidence="5 11" id="KW-0378">Hydrolase</keyword>
<dbReference type="InterPro" id="IPR051309">
    <property type="entry name" value="ABCF_ATPase"/>
</dbReference>
<dbReference type="RefSeq" id="WP_155322172.1">
    <property type="nucleotide sequence ID" value="NZ_AP021876.1"/>
</dbReference>
<keyword evidence="11" id="KW-0175">Coiled coil</keyword>
<dbReference type="EMBL" id="AP021876">
    <property type="protein sequence ID" value="BBO81471.1"/>
    <property type="molecule type" value="Genomic_DNA"/>
</dbReference>
<dbReference type="PANTHER" id="PTHR42855">
    <property type="entry name" value="ABC TRANSPORTER ATP-BINDING SUBUNIT"/>
    <property type="match status" value="1"/>
</dbReference>
<keyword evidence="4 11" id="KW-0227">DNA damage</keyword>
<protein>
    <recommendedName>
        <fullName evidence="11">ATP-binding protein Uup</fullName>
        <ecNumber evidence="11">3.6.1.-</ecNumber>
    </recommendedName>
</protein>
<dbReference type="InterPro" id="IPR032524">
    <property type="entry name" value="ABC_tran_C"/>
</dbReference>
<evidence type="ECO:0000256" key="3">
    <source>
        <dbReference type="ARBA" id="ARBA00022741"/>
    </source>
</evidence>
<evidence type="ECO:0000256" key="4">
    <source>
        <dbReference type="ARBA" id="ARBA00022763"/>
    </source>
</evidence>
<keyword evidence="3 11" id="KW-0547">Nucleotide-binding</keyword>
<dbReference type="FunFam" id="3.40.50.300:FF:000011">
    <property type="entry name" value="Putative ABC transporter ATP-binding component"/>
    <property type="match status" value="1"/>
</dbReference>
<sequence>MTLITLRDVGIRFGETALLEGVSLTVAPGERICLLGRNGTGKSTLIGIIGGDLEPDHGEVVQRQGLVVSGLTQGVPEDLMGTVLDAVCSRMGERGRNLVKYRQLCDQHDACGQTDPDLQKTLLALQHTIDAQDGWPLRQQIERTLSQMGLPMDGEVSTFSAGMKRQVLLAAALAAEPDLLLLDEPTNHLDMGAIEWLEAFLLKWTGTLILITHDRMMIRKLATRVLEIDRGAVYSWNCTYDDYLQRSQARLDAEEKENARFDKKLSAEEAWIRQGIKARRTRNEGRVRELHRLREIHRSRRDRTGKVRMRLEEAERSGKVVAEATGIRFAYDARTIIDDFSCTILRGDRIGILGPNGAGKSTLIRVLLGELDPQQGRIKHGTNLKVIYFDQLRGQLDEQKTVQENVSPDSDMIDVGGRRRHVIGYLKDFLFSPQRARSPVWVLSGGEKNRLLLAKLFARPANVLVLDEPTNDLDVETLELLEELLLDFNGTVLLVSHDRAFINNVVTRTLVFEGRARIEGYAGGYDDWLIQRPEPVAAKPEKASPAAPRKTPPSDAPKKRGYMQQRELDALPGHIESLEARQQELFNLMADPDFFRQDGEQIAEVKRELDQIEKDLEAAFSRWEALENL</sequence>
<dbReference type="GO" id="GO:0016887">
    <property type="term" value="F:ATP hydrolysis activity"/>
    <property type="evidence" value="ECO:0007669"/>
    <property type="project" value="UniProtKB-UniRule"/>
</dbReference>
<dbReference type="InterPro" id="IPR043686">
    <property type="entry name" value="Uup"/>
</dbReference>
<dbReference type="PROSITE" id="PS00211">
    <property type="entry name" value="ABC_TRANSPORTER_1"/>
    <property type="match status" value="1"/>
</dbReference>
<keyword evidence="7 11" id="KW-0238">DNA-binding</keyword>
<keyword evidence="1 11" id="KW-0963">Cytoplasm</keyword>
<comment type="catalytic activity">
    <reaction evidence="9 11">
        <text>ATP + H2O = ADP + phosphate + H(+)</text>
        <dbReference type="Rhea" id="RHEA:13065"/>
        <dbReference type="ChEBI" id="CHEBI:15377"/>
        <dbReference type="ChEBI" id="CHEBI:15378"/>
        <dbReference type="ChEBI" id="CHEBI:30616"/>
        <dbReference type="ChEBI" id="CHEBI:43474"/>
        <dbReference type="ChEBI" id="CHEBI:456216"/>
    </reaction>
</comment>
<feature type="domain" description="ABC transporter" evidence="13">
    <location>
        <begin position="309"/>
        <end position="538"/>
    </location>
</feature>
<dbReference type="CDD" id="cd03221">
    <property type="entry name" value="ABCF_EF-3"/>
    <property type="match status" value="1"/>
</dbReference>
<dbReference type="Gene3D" id="3.40.50.300">
    <property type="entry name" value="P-loop containing nucleotide triphosphate hydrolases"/>
    <property type="match status" value="2"/>
</dbReference>
<dbReference type="GO" id="GO:0005737">
    <property type="term" value="C:cytoplasm"/>
    <property type="evidence" value="ECO:0007669"/>
    <property type="project" value="UniProtKB-SubCell"/>
</dbReference>